<evidence type="ECO:0000313" key="3">
    <source>
        <dbReference type="Proteomes" id="UP000299102"/>
    </source>
</evidence>
<protein>
    <submittedName>
        <fullName evidence="2">Uncharacterized protein</fullName>
    </submittedName>
</protein>
<dbReference type="Proteomes" id="UP000299102">
    <property type="component" value="Unassembled WGS sequence"/>
</dbReference>
<comment type="caution">
    <text evidence="2">The sequence shown here is derived from an EMBL/GenBank/DDBJ whole genome shotgun (WGS) entry which is preliminary data.</text>
</comment>
<proteinExistence type="predicted"/>
<reference evidence="2 3" key="1">
    <citation type="journal article" date="2019" name="Commun. Biol.">
        <title>The bagworm genome reveals a unique fibroin gene that provides high tensile strength.</title>
        <authorList>
            <person name="Kono N."/>
            <person name="Nakamura H."/>
            <person name="Ohtoshi R."/>
            <person name="Tomita M."/>
            <person name="Numata K."/>
            <person name="Arakawa K."/>
        </authorList>
    </citation>
    <scope>NUCLEOTIDE SEQUENCE [LARGE SCALE GENOMIC DNA]</scope>
</reference>
<keyword evidence="3" id="KW-1185">Reference proteome</keyword>
<dbReference type="EMBL" id="BGZK01000907">
    <property type="protein sequence ID" value="GBP64727.1"/>
    <property type="molecule type" value="Genomic_DNA"/>
</dbReference>
<dbReference type="AlphaFoldDB" id="A0A4C1XR94"/>
<dbReference type="OrthoDB" id="6605262at2759"/>
<evidence type="ECO:0000256" key="1">
    <source>
        <dbReference type="SAM" id="MobiDB-lite"/>
    </source>
</evidence>
<feature type="compositionally biased region" description="Basic and acidic residues" evidence="1">
    <location>
        <begin position="133"/>
        <end position="153"/>
    </location>
</feature>
<accession>A0A4C1XR94</accession>
<organism evidence="2 3">
    <name type="scientific">Eumeta variegata</name>
    <name type="common">Bagworm moth</name>
    <name type="synonym">Eumeta japonica</name>
    <dbReference type="NCBI Taxonomy" id="151549"/>
    <lineage>
        <taxon>Eukaryota</taxon>
        <taxon>Metazoa</taxon>
        <taxon>Ecdysozoa</taxon>
        <taxon>Arthropoda</taxon>
        <taxon>Hexapoda</taxon>
        <taxon>Insecta</taxon>
        <taxon>Pterygota</taxon>
        <taxon>Neoptera</taxon>
        <taxon>Endopterygota</taxon>
        <taxon>Lepidoptera</taxon>
        <taxon>Glossata</taxon>
        <taxon>Ditrysia</taxon>
        <taxon>Tineoidea</taxon>
        <taxon>Psychidae</taxon>
        <taxon>Oiketicinae</taxon>
        <taxon>Eumeta</taxon>
    </lineage>
</organism>
<gene>
    <name evidence="2" type="ORF">EVAR_56759_1</name>
</gene>
<evidence type="ECO:0000313" key="2">
    <source>
        <dbReference type="EMBL" id="GBP64727.1"/>
    </source>
</evidence>
<sequence>MKSYRQATLRVQPLNLKFLTVTAISSSTARPPSADVPREALIGAVNETEEDDIRDALRDRNEEQRALEVPGPRLLKDTVAHRTTVDTDDTEELRALRADGTLVTETRRTRQQEQLGDQELPEDEAKSLASNESRSETKGGRERRARLEAEQRTELMAGGRRLATHTHSRTRTEEAEREGQPVMDENWDSLSVRMRRQRRLRHNGMSYETNHLPQLSIRLDRTMIGPRSPIIVLIV</sequence>
<name>A0A4C1XR94_EUMVA</name>
<feature type="compositionally biased region" description="Basic and acidic residues" evidence="1">
    <location>
        <begin position="170"/>
        <end position="179"/>
    </location>
</feature>
<feature type="region of interest" description="Disordered" evidence="1">
    <location>
        <begin position="78"/>
        <end position="184"/>
    </location>
</feature>